<dbReference type="PANTHER" id="PTHR11926:SF870">
    <property type="entry name" value="UDP-GLYCOSYLTRANSFERASE 75B1"/>
    <property type="match status" value="1"/>
</dbReference>
<dbReference type="PANTHER" id="PTHR11926">
    <property type="entry name" value="GLUCOSYL/GLUCURONOSYL TRANSFERASES"/>
    <property type="match status" value="1"/>
</dbReference>
<sequence length="466" mass="51893">MTGRHHFLLLTYPIHSHTNPALRLASRLIRLGVRVSLATNSSACSRLISTTPPHEDLTFVEFPDNYARGLFADGEEEDPVQLEIRRSCSETLSRVISTSRADGCPITCLVYTPTLPWVMGVAHELPVPSCMLWIQPATVLVIFYWFFFGYGDAIMEMFGKSSDCSTLSSIQLPGLPLPLKASDLPTFMRPENPHPWGMKLFEKQTKWIAAQEKPYVLVNTFESLEPEALKAVKELNLIPIGPLIPPQLVNGEDSSVADGPAEDQDHVRWLNSKPNASVVYVSFGSVWNFASEQTEELARALLQAGRPFLWVIKAPAPQEEEQKKKDAQISRMAELEQLGLIVPWCNQVAVLSHPSVGCFVTHCGWNSMLESLAAGVPMVGMPIWVEQTTNAKLVEDYWKSGVRARANEKDLVETDEIRRCVDLVMADETLRLNARKWRGLAVEAAKGDGPADDNLRQFLSELDASL</sequence>
<reference evidence="5" key="1">
    <citation type="submission" date="2021-01" db="UniProtKB">
        <authorList>
            <consortium name="EnsemblPlants"/>
        </authorList>
    </citation>
    <scope>IDENTIFICATION</scope>
</reference>
<dbReference type="GO" id="GO:0080043">
    <property type="term" value="F:quercetin 3-O-glucosyltransferase activity"/>
    <property type="evidence" value="ECO:0007669"/>
    <property type="project" value="TreeGrafter"/>
</dbReference>
<dbReference type="InterPro" id="IPR035595">
    <property type="entry name" value="UDP_glycos_trans_CS"/>
</dbReference>
<keyword evidence="2 3" id="KW-0808">Transferase</keyword>
<proteinExistence type="inferred from homology"/>
<dbReference type="EC" id="2.4.1.-" evidence="4"/>
<evidence type="ECO:0000313" key="5">
    <source>
        <dbReference type="EnsemblPlants" id="Kaladp0062s0079.1.v1.1.CDS.1"/>
    </source>
</evidence>
<dbReference type="OMA" id="DAIMEMF"/>
<accession>A0A7N0UE99</accession>
<dbReference type="Gramene" id="Kaladp0062s0079.1.v1.1">
    <property type="protein sequence ID" value="Kaladp0062s0079.1.v1.1.CDS.1"/>
    <property type="gene ID" value="Kaladp0062s0079.v1.1"/>
</dbReference>
<dbReference type="GO" id="GO:0080044">
    <property type="term" value="F:quercetin 7-O-glucosyltransferase activity"/>
    <property type="evidence" value="ECO:0007669"/>
    <property type="project" value="TreeGrafter"/>
</dbReference>
<organism evidence="5 6">
    <name type="scientific">Kalanchoe fedtschenkoi</name>
    <name type="common">Lavender scallops</name>
    <name type="synonym">South American air plant</name>
    <dbReference type="NCBI Taxonomy" id="63787"/>
    <lineage>
        <taxon>Eukaryota</taxon>
        <taxon>Viridiplantae</taxon>
        <taxon>Streptophyta</taxon>
        <taxon>Embryophyta</taxon>
        <taxon>Tracheophyta</taxon>
        <taxon>Spermatophyta</taxon>
        <taxon>Magnoliopsida</taxon>
        <taxon>eudicotyledons</taxon>
        <taxon>Gunneridae</taxon>
        <taxon>Pentapetalae</taxon>
        <taxon>Saxifragales</taxon>
        <taxon>Crassulaceae</taxon>
        <taxon>Kalanchoe</taxon>
    </lineage>
</organism>
<dbReference type="FunFam" id="3.40.50.2000:FF:000019">
    <property type="entry name" value="Glycosyltransferase"/>
    <property type="match status" value="1"/>
</dbReference>
<dbReference type="Proteomes" id="UP000594263">
    <property type="component" value="Unplaced"/>
</dbReference>
<dbReference type="AlphaFoldDB" id="A0A7N0UE99"/>
<evidence type="ECO:0000256" key="1">
    <source>
        <dbReference type="ARBA" id="ARBA00009995"/>
    </source>
</evidence>
<evidence type="ECO:0000256" key="2">
    <source>
        <dbReference type="ARBA" id="ARBA00022679"/>
    </source>
</evidence>
<dbReference type="CDD" id="cd03784">
    <property type="entry name" value="GT1_Gtf-like"/>
    <property type="match status" value="1"/>
</dbReference>
<protein>
    <recommendedName>
        <fullName evidence="4">Glycosyltransferase</fullName>
        <ecNumber evidence="4">2.4.1.-</ecNumber>
    </recommendedName>
</protein>
<name>A0A7N0UE99_KALFE</name>
<dbReference type="Pfam" id="PF00201">
    <property type="entry name" value="UDPGT"/>
    <property type="match status" value="1"/>
</dbReference>
<evidence type="ECO:0000256" key="4">
    <source>
        <dbReference type="RuleBase" id="RU362057"/>
    </source>
</evidence>
<dbReference type="EnsemblPlants" id="Kaladp0062s0079.1.v1.1">
    <property type="protein sequence ID" value="Kaladp0062s0079.1.v1.1.CDS.1"/>
    <property type="gene ID" value="Kaladp0062s0079.v1.1"/>
</dbReference>
<keyword evidence="6" id="KW-1185">Reference proteome</keyword>
<comment type="similarity">
    <text evidence="1 3">Belongs to the UDP-glycosyltransferase family.</text>
</comment>
<dbReference type="PROSITE" id="PS00375">
    <property type="entry name" value="UDPGT"/>
    <property type="match status" value="1"/>
</dbReference>
<keyword evidence="3" id="KW-0328">Glycosyltransferase</keyword>
<evidence type="ECO:0000256" key="3">
    <source>
        <dbReference type="RuleBase" id="RU003718"/>
    </source>
</evidence>
<dbReference type="InterPro" id="IPR002213">
    <property type="entry name" value="UDP_glucos_trans"/>
</dbReference>
<dbReference type="SUPFAM" id="SSF53756">
    <property type="entry name" value="UDP-Glycosyltransferase/glycogen phosphorylase"/>
    <property type="match status" value="1"/>
</dbReference>
<evidence type="ECO:0000313" key="6">
    <source>
        <dbReference type="Proteomes" id="UP000594263"/>
    </source>
</evidence>
<dbReference type="Gene3D" id="3.40.50.2000">
    <property type="entry name" value="Glycogen Phosphorylase B"/>
    <property type="match status" value="2"/>
</dbReference>